<reference evidence="1 4" key="1">
    <citation type="submission" date="2016-11" db="EMBL/GenBank/DDBJ databases">
        <title>Whole genomes of Flavobacteriaceae.</title>
        <authorList>
            <person name="Stine C."/>
            <person name="Li C."/>
            <person name="Tadesse D."/>
        </authorList>
    </citation>
    <scope>NUCLEOTIDE SEQUENCE [LARGE SCALE GENOMIC DNA]</scope>
    <source>
        <strain evidence="1 4">ATCC 19366</strain>
    </source>
</reference>
<keyword evidence="3" id="KW-1185">Reference proteome</keyword>
<dbReference type="EMBL" id="FRBX01000001">
    <property type="protein sequence ID" value="SHL29706.1"/>
    <property type="molecule type" value="Genomic_DNA"/>
</dbReference>
<dbReference type="GO" id="GO:0016020">
    <property type="term" value="C:membrane"/>
    <property type="evidence" value="ECO:0007669"/>
    <property type="project" value="InterPro"/>
</dbReference>
<sequence>MRELKLIIKRYVPKKIWFSLIKIYNFTKLRALYELYLIKSAPKKHQKALQIVRKKKKVKVAFFLIHQSVWKYDVLFDLMLKHPRFEPQIFVCPAVNFGMENMLFEMNKSFEAFKKKGFNPIKTYNEATGEYLDVKIFFSPDIVFYTNPYEGLQDYRYYITQFSDTLTCYVPYAIMMVDFEFIYNLKFHNLVWRIFSETPIHKEIASQKQKIKSQNSVLTGYPGFDQLLINKKPNDAVWKNKNPNLKKIIWAPHHSMDELNKVANFLEYYDFFFELADKYSDKIQIAFKPHHLLRIKLEQEYWGKEKTDIYYNKWAKLANGQCENGDYIDLFLTSDALIHDCGSFMAEYLITEKPSLFMVRNESVMEHWNTFGKKAIVAHYQSRNKEQLINFIENVVLNKNDWMKEERNNFVQTNLIPKNKLTASENILEYLEDQIFKGI</sequence>
<dbReference type="SUPFAM" id="SSF53756">
    <property type="entry name" value="UDP-Glycosyltransferase/glycogen phosphorylase"/>
    <property type="match status" value="1"/>
</dbReference>
<dbReference type="AlphaFoldDB" id="A0AB36P1C6"/>
<evidence type="ECO:0000313" key="4">
    <source>
        <dbReference type="Proteomes" id="UP000198431"/>
    </source>
</evidence>
<dbReference type="InterPro" id="IPR043148">
    <property type="entry name" value="TagF_C"/>
</dbReference>
<evidence type="ECO:0000313" key="3">
    <source>
        <dbReference type="Proteomes" id="UP000184216"/>
    </source>
</evidence>
<dbReference type="RefSeq" id="WP_073393138.1">
    <property type="nucleotide sequence ID" value="NZ_FRBX01000001.1"/>
</dbReference>
<dbReference type="Gene3D" id="3.40.50.12580">
    <property type="match status" value="1"/>
</dbReference>
<evidence type="ECO:0000313" key="2">
    <source>
        <dbReference type="EMBL" id="SHL29706.1"/>
    </source>
</evidence>
<gene>
    <name evidence="1" type="ORF">B0A72_11270</name>
    <name evidence="2" type="ORF">SAMN05444387_0256</name>
</gene>
<comment type="caution">
    <text evidence="1">The sequence shown here is derived from an EMBL/GenBank/DDBJ whole genome shotgun (WGS) entry which is preliminary data.</text>
</comment>
<dbReference type="GO" id="GO:0047355">
    <property type="term" value="F:CDP-glycerol glycerophosphotransferase activity"/>
    <property type="evidence" value="ECO:0007669"/>
    <property type="project" value="InterPro"/>
</dbReference>
<dbReference type="Pfam" id="PF04464">
    <property type="entry name" value="Glyphos_transf"/>
    <property type="match status" value="1"/>
</dbReference>
<dbReference type="Proteomes" id="UP000184216">
    <property type="component" value="Unassembled WGS sequence"/>
</dbReference>
<dbReference type="InterPro" id="IPR007554">
    <property type="entry name" value="Glycerophosphate_synth"/>
</dbReference>
<protein>
    <submittedName>
        <fullName evidence="2">CDP-Glycerol:Poly(Glycerophosphate) glycerophosphotransferase</fullName>
    </submittedName>
    <submittedName>
        <fullName evidence="1">CDP-glycerol--glycerophosphate glycerophosphotransferase</fullName>
    </submittedName>
</protein>
<name>A0AB36P1C6_9FLAO</name>
<dbReference type="Proteomes" id="UP000198431">
    <property type="component" value="Unassembled WGS sequence"/>
</dbReference>
<reference evidence="2 3" key="2">
    <citation type="submission" date="2016-11" db="EMBL/GenBank/DDBJ databases">
        <authorList>
            <person name="Varghese N."/>
            <person name="Submissions S."/>
        </authorList>
    </citation>
    <scope>NUCLEOTIDE SEQUENCE [LARGE SCALE GENOMIC DNA]</scope>
    <source>
        <strain evidence="2 3">DSM 6368</strain>
    </source>
</reference>
<organism evidence="1 4">
    <name type="scientific">Flavobacterium pectinovorum</name>
    <dbReference type="NCBI Taxonomy" id="29533"/>
    <lineage>
        <taxon>Bacteria</taxon>
        <taxon>Pseudomonadati</taxon>
        <taxon>Bacteroidota</taxon>
        <taxon>Flavobacteriia</taxon>
        <taxon>Flavobacteriales</taxon>
        <taxon>Flavobacteriaceae</taxon>
        <taxon>Flavobacterium</taxon>
    </lineage>
</organism>
<evidence type="ECO:0000313" key="1">
    <source>
        <dbReference type="EMBL" id="OXB05049.1"/>
    </source>
</evidence>
<proteinExistence type="predicted"/>
<dbReference type="EMBL" id="MUHB01000008">
    <property type="protein sequence ID" value="OXB05049.1"/>
    <property type="molecule type" value="Genomic_DNA"/>
</dbReference>
<accession>A0AB36P1C6</accession>